<sequence>MAKLYCRFGFEIVGKRNKKGNWSPLSRLLI</sequence>
<evidence type="ECO:0000313" key="1">
    <source>
        <dbReference type="EMBL" id="OMO60256.1"/>
    </source>
</evidence>
<organism evidence="1 2">
    <name type="scientific">Corchorus capsularis</name>
    <name type="common">Jute</name>
    <dbReference type="NCBI Taxonomy" id="210143"/>
    <lineage>
        <taxon>Eukaryota</taxon>
        <taxon>Viridiplantae</taxon>
        <taxon>Streptophyta</taxon>
        <taxon>Embryophyta</taxon>
        <taxon>Tracheophyta</taxon>
        <taxon>Spermatophyta</taxon>
        <taxon>Magnoliopsida</taxon>
        <taxon>eudicotyledons</taxon>
        <taxon>Gunneridae</taxon>
        <taxon>Pentapetalae</taxon>
        <taxon>rosids</taxon>
        <taxon>malvids</taxon>
        <taxon>Malvales</taxon>
        <taxon>Malvaceae</taxon>
        <taxon>Grewioideae</taxon>
        <taxon>Apeibeae</taxon>
        <taxon>Corchorus</taxon>
    </lineage>
</organism>
<evidence type="ECO:0000313" key="2">
    <source>
        <dbReference type="Proteomes" id="UP000188268"/>
    </source>
</evidence>
<keyword evidence="2" id="KW-1185">Reference proteome</keyword>
<gene>
    <name evidence="1" type="ORF">CCACVL1_24298</name>
</gene>
<dbReference type="AlphaFoldDB" id="A0A1R3GQD3"/>
<name>A0A1R3GQD3_COCAP</name>
<proteinExistence type="predicted"/>
<protein>
    <submittedName>
        <fullName evidence="1">Uncharacterized protein</fullName>
    </submittedName>
</protein>
<dbReference type="Proteomes" id="UP000188268">
    <property type="component" value="Unassembled WGS sequence"/>
</dbReference>
<dbReference type="Gramene" id="OMO60256">
    <property type="protein sequence ID" value="OMO60256"/>
    <property type="gene ID" value="CCACVL1_24298"/>
</dbReference>
<dbReference type="EMBL" id="AWWV01013729">
    <property type="protein sequence ID" value="OMO60256.1"/>
    <property type="molecule type" value="Genomic_DNA"/>
</dbReference>
<accession>A0A1R3GQD3</accession>
<reference evidence="1 2" key="1">
    <citation type="submission" date="2013-09" db="EMBL/GenBank/DDBJ databases">
        <title>Corchorus capsularis genome sequencing.</title>
        <authorList>
            <person name="Alam M."/>
            <person name="Haque M.S."/>
            <person name="Islam M.S."/>
            <person name="Emdad E.M."/>
            <person name="Islam M.M."/>
            <person name="Ahmed B."/>
            <person name="Halim A."/>
            <person name="Hossen Q.M.M."/>
            <person name="Hossain M.Z."/>
            <person name="Ahmed R."/>
            <person name="Khan M.M."/>
            <person name="Islam R."/>
            <person name="Rashid M.M."/>
            <person name="Khan S.A."/>
            <person name="Rahman M.S."/>
            <person name="Alam M."/>
        </authorList>
    </citation>
    <scope>NUCLEOTIDE SEQUENCE [LARGE SCALE GENOMIC DNA]</scope>
    <source>
        <strain evidence="2">cv. CVL-1</strain>
        <tissue evidence="1">Whole seedling</tissue>
    </source>
</reference>
<comment type="caution">
    <text evidence="1">The sequence shown here is derived from an EMBL/GenBank/DDBJ whole genome shotgun (WGS) entry which is preliminary data.</text>
</comment>